<dbReference type="InterPro" id="IPR006311">
    <property type="entry name" value="TAT_signal"/>
</dbReference>
<protein>
    <recommendedName>
        <fullName evidence="4">DUF1102 domain-containing protein</fullName>
    </recommendedName>
</protein>
<feature type="compositionally biased region" description="Polar residues" evidence="1">
    <location>
        <begin position="157"/>
        <end position="166"/>
    </location>
</feature>
<sequence>MERRKFLIGAGSLAAGAAAATGTGAFTSVSANRTVSVNVADDSNALLSLVPGESGLVTQQDGTLQVNIDGTQSAGTGANMDAVTTIGDPENPADDHAFKIVNQGTQSLMFKMNYFFENTGWLENRGKGQSHLNFEVFDVSTGSTDAAGSYAEDYPHQSYNRDSSLGQPAGSGFGSNSDYYRFDVGEELYMVLTVDTTGENASLDDDLSGTAVIEAGTETSQDSWYPSDPPA</sequence>
<dbReference type="EMBL" id="JBHTAP010000001">
    <property type="protein sequence ID" value="MFC7235738.1"/>
    <property type="molecule type" value="Genomic_DNA"/>
</dbReference>
<dbReference type="RefSeq" id="WP_276233877.1">
    <property type="nucleotide sequence ID" value="NZ_CP119802.1"/>
</dbReference>
<dbReference type="AlphaFoldDB" id="A0ABD5ZR76"/>
<feature type="region of interest" description="Disordered" evidence="1">
    <location>
        <begin position="148"/>
        <end position="170"/>
    </location>
</feature>
<evidence type="ECO:0000256" key="1">
    <source>
        <dbReference type="SAM" id="MobiDB-lite"/>
    </source>
</evidence>
<reference evidence="2 3" key="1">
    <citation type="journal article" date="2019" name="Int. J. Syst. Evol. Microbiol.">
        <title>The Global Catalogue of Microorganisms (GCM) 10K type strain sequencing project: providing services to taxonomists for standard genome sequencing and annotation.</title>
        <authorList>
            <consortium name="The Broad Institute Genomics Platform"/>
            <consortium name="The Broad Institute Genome Sequencing Center for Infectious Disease"/>
            <person name="Wu L."/>
            <person name="Ma J."/>
        </authorList>
    </citation>
    <scope>NUCLEOTIDE SEQUENCE [LARGE SCALE GENOMIC DNA]</scope>
    <source>
        <strain evidence="2 3">DT85</strain>
    </source>
</reference>
<feature type="region of interest" description="Disordered" evidence="1">
    <location>
        <begin position="200"/>
        <end position="231"/>
    </location>
</feature>
<proteinExistence type="predicted"/>
<keyword evidence="3" id="KW-1185">Reference proteome</keyword>
<dbReference type="GeneID" id="79267435"/>
<evidence type="ECO:0000313" key="3">
    <source>
        <dbReference type="Proteomes" id="UP001596398"/>
    </source>
</evidence>
<gene>
    <name evidence="2" type="ORF">ACFQJ4_10465</name>
</gene>
<comment type="caution">
    <text evidence="2">The sequence shown here is derived from an EMBL/GenBank/DDBJ whole genome shotgun (WGS) entry which is preliminary data.</text>
</comment>
<accession>A0ABD5ZR76</accession>
<evidence type="ECO:0000313" key="2">
    <source>
        <dbReference type="EMBL" id="MFC7235738.1"/>
    </source>
</evidence>
<name>A0ABD5ZR76_9EURY</name>
<evidence type="ECO:0008006" key="4">
    <source>
        <dbReference type="Google" id="ProtNLM"/>
    </source>
</evidence>
<dbReference type="PROSITE" id="PS51318">
    <property type="entry name" value="TAT"/>
    <property type="match status" value="1"/>
</dbReference>
<dbReference type="Proteomes" id="UP001596398">
    <property type="component" value="Unassembled WGS sequence"/>
</dbReference>
<organism evidence="2 3">
    <name type="scientific">Halosegnis marinus</name>
    <dbReference type="NCBI Taxonomy" id="3034023"/>
    <lineage>
        <taxon>Archaea</taxon>
        <taxon>Methanobacteriati</taxon>
        <taxon>Methanobacteriota</taxon>
        <taxon>Stenosarchaea group</taxon>
        <taxon>Halobacteria</taxon>
        <taxon>Halobacteriales</taxon>
        <taxon>Natronomonadaceae</taxon>
        <taxon>Halosegnis</taxon>
    </lineage>
</organism>